<dbReference type="InterPro" id="IPR000515">
    <property type="entry name" value="MetI-like"/>
</dbReference>
<feature type="transmembrane region" description="Helical" evidence="7">
    <location>
        <begin position="187"/>
        <end position="210"/>
    </location>
</feature>
<evidence type="ECO:0000256" key="4">
    <source>
        <dbReference type="ARBA" id="ARBA00022692"/>
    </source>
</evidence>
<dbReference type="InterPro" id="IPR035906">
    <property type="entry name" value="MetI-like_sf"/>
</dbReference>
<evidence type="ECO:0000313" key="10">
    <source>
        <dbReference type="Proteomes" id="UP000442533"/>
    </source>
</evidence>
<keyword evidence="6 7" id="KW-0472">Membrane</keyword>
<organism evidence="9 10">
    <name type="scientific">Paracoccus limosus</name>
    <dbReference type="NCBI Taxonomy" id="913252"/>
    <lineage>
        <taxon>Bacteria</taxon>
        <taxon>Pseudomonadati</taxon>
        <taxon>Pseudomonadota</taxon>
        <taxon>Alphaproteobacteria</taxon>
        <taxon>Rhodobacterales</taxon>
        <taxon>Paracoccaceae</taxon>
        <taxon>Paracoccus</taxon>
    </lineage>
</organism>
<feature type="transmembrane region" description="Helical" evidence="7">
    <location>
        <begin position="134"/>
        <end position="157"/>
    </location>
</feature>
<dbReference type="Gene3D" id="1.10.3720.10">
    <property type="entry name" value="MetI-like"/>
    <property type="match status" value="1"/>
</dbReference>
<dbReference type="GO" id="GO:0010438">
    <property type="term" value="P:cellular response to sulfur starvation"/>
    <property type="evidence" value="ECO:0007669"/>
    <property type="project" value="TreeGrafter"/>
</dbReference>
<dbReference type="AlphaFoldDB" id="A0A844H5Z3"/>
<name>A0A844H5Z3_9RHOB</name>
<keyword evidence="2 7" id="KW-0813">Transport</keyword>
<feature type="transmembrane region" description="Helical" evidence="7">
    <location>
        <begin position="29"/>
        <end position="53"/>
    </location>
</feature>
<dbReference type="PANTHER" id="PTHR30151:SF25">
    <property type="entry name" value="TAURINE TRANSPORT SYSTEM PERMEASE PROTEIN TAUC"/>
    <property type="match status" value="1"/>
</dbReference>
<proteinExistence type="inferred from homology"/>
<keyword evidence="4 7" id="KW-0812">Transmembrane</keyword>
<dbReference type="EMBL" id="WMIF01000003">
    <property type="protein sequence ID" value="MTH33748.1"/>
    <property type="molecule type" value="Genomic_DNA"/>
</dbReference>
<comment type="similarity">
    <text evidence="7">Belongs to the binding-protein-dependent transport system permease family.</text>
</comment>
<dbReference type="Proteomes" id="UP000442533">
    <property type="component" value="Unassembled WGS sequence"/>
</dbReference>
<dbReference type="PROSITE" id="PS50928">
    <property type="entry name" value="ABC_TM1"/>
    <property type="match status" value="1"/>
</dbReference>
<comment type="subcellular location">
    <subcellularLocation>
        <location evidence="1 7">Cell membrane</location>
        <topology evidence="1 7">Multi-pass membrane protein</topology>
    </subcellularLocation>
</comment>
<evidence type="ECO:0000256" key="3">
    <source>
        <dbReference type="ARBA" id="ARBA00022475"/>
    </source>
</evidence>
<reference evidence="9 10" key="1">
    <citation type="submission" date="2019-11" db="EMBL/GenBank/DDBJ databases">
        <authorList>
            <person name="Dong K."/>
        </authorList>
    </citation>
    <scope>NUCLEOTIDE SEQUENCE [LARGE SCALE GENOMIC DNA]</scope>
    <source>
        <strain evidence="9 10">JCM 17370</strain>
    </source>
</reference>
<dbReference type="PANTHER" id="PTHR30151">
    <property type="entry name" value="ALKANE SULFONATE ABC TRANSPORTER-RELATED, MEMBRANE SUBUNIT"/>
    <property type="match status" value="1"/>
</dbReference>
<feature type="transmembrane region" description="Helical" evidence="7">
    <location>
        <begin position="65"/>
        <end position="83"/>
    </location>
</feature>
<dbReference type="OrthoDB" id="9790211at2"/>
<evidence type="ECO:0000256" key="1">
    <source>
        <dbReference type="ARBA" id="ARBA00004651"/>
    </source>
</evidence>
<dbReference type="Pfam" id="PF00528">
    <property type="entry name" value="BPD_transp_1"/>
    <property type="match status" value="1"/>
</dbReference>
<evidence type="ECO:0000259" key="8">
    <source>
        <dbReference type="PROSITE" id="PS50928"/>
    </source>
</evidence>
<dbReference type="GO" id="GO:0055085">
    <property type="term" value="P:transmembrane transport"/>
    <property type="evidence" value="ECO:0007669"/>
    <property type="project" value="InterPro"/>
</dbReference>
<protein>
    <submittedName>
        <fullName evidence="9">ABC transporter permease subunit</fullName>
    </submittedName>
</protein>
<gene>
    <name evidence="9" type="ORF">GL279_03970</name>
</gene>
<keyword evidence="5 7" id="KW-1133">Transmembrane helix</keyword>
<evidence type="ECO:0000313" key="9">
    <source>
        <dbReference type="EMBL" id="MTH33748.1"/>
    </source>
</evidence>
<dbReference type="GO" id="GO:0005886">
    <property type="term" value="C:plasma membrane"/>
    <property type="evidence" value="ECO:0007669"/>
    <property type="project" value="UniProtKB-SubCell"/>
</dbReference>
<comment type="caution">
    <text evidence="9">The sequence shown here is derived from an EMBL/GenBank/DDBJ whole genome shotgun (WGS) entry which is preliminary data.</text>
</comment>
<keyword evidence="10" id="KW-1185">Reference proteome</keyword>
<evidence type="ECO:0000256" key="2">
    <source>
        <dbReference type="ARBA" id="ARBA00022448"/>
    </source>
</evidence>
<feature type="domain" description="ABC transmembrane type-1" evidence="8">
    <location>
        <begin position="25"/>
        <end position="210"/>
    </location>
</feature>
<sequence length="217" mass="22672">MAVSPAQVLAVPFADPDGRELWAGIGASLLRLVAGATIGGLAGMATGLALALIRPLGTAFSPTINALRQIALFAWIPLLTSWFGNTETAKITFIALATFFPLVFATEQGVREVPASLREVARVLNLSRRRQISALYLPGALPAIAVGVQIALISSWIGTVGAEYAIGNGRGLGGYIANARDQFRMDIAIVGVAALALIGVFLQAASARLIRHLDKGN</sequence>
<keyword evidence="3" id="KW-1003">Cell membrane</keyword>
<evidence type="ECO:0000256" key="7">
    <source>
        <dbReference type="RuleBase" id="RU363032"/>
    </source>
</evidence>
<evidence type="ECO:0000256" key="6">
    <source>
        <dbReference type="ARBA" id="ARBA00023136"/>
    </source>
</evidence>
<accession>A0A844H5Z3</accession>
<dbReference type="SUPFAM" id="SSF161098">
    <property type="entry name" value="MetI-like"/>
    <property type="match status" value="1"/>
</dbReference>
<evidence type="ECO:0000256" key="5">
    <source>
        <dbReference type="ARBA" id="ARBA00022989"/>
    </source>
</evidence>
<dbReference type="CDD" id="cd06261">
    <property type="entry name" value="TM_PBP2"/>
    <property type="match status" value="1"/>
</dbReference>